<dbReference type="InterPro" id="IPR054816">
    <property type="entry name" value="Lipoprotein_mollicutes-type_CS"/>
</dbReference>
<organism evidence="2 3">
    <name type="scientific">Spiroplasma corruscae</name>
    <dbReference type="NCBI Taxonomy" id="216934"/>
    <lineage>
        <taxon>Bacteria</taxon>
        <taxon>Bacillati</taxon>
        <taxon>Mycoplasmatota</taxon>
        <taxon>Mollicutes</taxon>
        <taxon>Entomoplasmatales</taxon>
        <taxon>Spiroplasmataceae</taxon>
        <taxon>Spiroplasma</taxon>
    </lineage>
</organism>
<sequence length="627" mass="71504">MKKLISILATLSLTATLSTSVIACGNSETNDNGSNNVDPTPNETDTYDQVFTLFKKEVTDIINKNISIESKNWFQQEDESLTSKFKFFKQEKIASYFDNYQAGEVKNANLSDIFKKDQANATNYFNDLKFKVGFDKIKSEINALKSKTEYDILLNGVTDIITIENSLADSGESTSKISVLDTTTTETNNETKKGYIISSSANFNFSIHYNSSDNSAISNFDVKSSLDYTLTSYPGLAKFIMDQSSSIKWAYLKNVDTTGYIKGVDESNKLINSFSTIKENVNSMLSNDKTDIIKSLNDSLNASIGKDLAGFFKFENKKVENNNLPLYNIEELKEDNVWDYKINPTVSNYSWNNEQKGWSDSSFKNGEDLMKYIFIKDEKTNDSELNKYLLENLKKWSSEFIQSVETNEDLTSETDGYQNIKTNLNKLSAVKFIPLNNIQLSIGDTFKKDMDEFKLGYGEAIDINNNFSSLVETDNTFKAIRDNVKQGIVKFNEIFDMKFGENTTDNKQTLFTVKKENSFFWDFAKVSKKMSDLNNLFSLNLNNSDVISKRKLLLEGGNQNDYSLVINDKRIYTSPLLYREQLGLESPILTGINYYDVNIKFDYLNINFRTDFMYHQTGGYVPVIKNY</sequence>
<keyword evidence="1" id="KW-0732">Signal</keyword>
<dbReference type="KEGG" id="scou:SCORR_v1c04440"/>
<evidence type="ECO:0008006" key="4">
    <source>
        <dbReference type="Google" id="ProtNLM"/>
    </source>
</evidence>
<dbReference type="AlphaFoldDB" id="A0A222ENZ2"/>
<feature type="signal peptide" evidence="1">
    <location>
        <begin position="1"/>
        <end position="23"/>
    </location>
</feature>
<evidence type="ECO:0000313" key="2">
    <source>
        <dbReference type="EMBL" id="ASP28218.1"/>
    </source>
</evidence>
<dbReference type="OrthoDB" id="389803at2"/>
<dbReference type="RefSeq" id="WP_094048750.1">
    <property type="nucleotide sequence ID" value="NZ_CP022535.1"/>
</dbReference>
<name>A0A222ENZ2_9MOLU</name>
<feature type="chain" id="PRO_5012307516" description="Lipoprotein" evidence="1">
    <location>
        <begin position="24"/>
        <end position="627"/>
    </location>
</feature>
<evidence type="ECO:0000313" key="3">
    <source>
        <dbReference type="Proteomes" id="UP000203229"/>
    </source>
</evidence>
<dbReference type="Proteomes" id="UP000203229">
    <property type="component" value="Chromosome"/>
</dbReference>
<accession>A0A222ENZ2</accession>
<evidence type="ECO:0000256" key="1">
    <source>
        <dbReference type="SAM" id="SignalP"/>
    </source>
</evidence>
<reference evidence="2 3" key="1">
    <citation type="submission" date="2017-07" db="EMBL/GenBank/DDBJ databases">
        <title>Complete genome sequence of Spiroplasma corruscae EC-1 (DSM 19793).</title>
        <authorList>
            <person name="Tsai Y.-M."/>
            <person name="Lo W.-S."/>
            <person name="Kuo C.-H."/>
        </authorList>
    </citation>
    <scope>NUCLEOTIDE SEQUENCE [LARGE SCALE GENOMIC DNA]</scope>
    <source>
        <strain evidence="2 3">EC-1</strain>
    </source>
</reference>
<gene>
    <name evidence="2" type="ORF">SCORR_v1c04440</name>
</gene>
<dbReference type="NCBIfam" id="NF038029">
    <property type="entry name" value="LP_plasma"/>
    <property type="match status" value="1"/>
</dbReference>
<protein>
    <recommendedName>
        <fullName evidence="4">Lipoprotein</fullName>
    </recommendedName>
</protein>
<dbReference type="EMBL" id="CP022535">
    <property type="protein sequence ID" value="ASP28218.1"/>
    <property type="molecule type" value="Genomic_DNA"/>
</dbReference>
<keyword evidence="3" id="KW-1185">Reference proteome</keyword>
<dbReference type="PROSITE" id="PS51257">
    <property type="entry name" value="PROKAR_LIPOPROTEIN"/>
    <property type="match status" value="1"/>
</dbReference>
<proteinExistence type="predicted"/>